<reference evidence="1 2" key="1">
    <citation type="journal article" date="2016" name="Front. Microbiol.">
        <title>Comparative Genomics Analysis of Streptomyces Species Reveals Their Adaptation to the Marine Environment and Their Diversity at the Genomic Level.</title>
        <authorList>
            <person name="Tian X."/>
            <person name="Zhang Z."/>
            <person name="Yang T."/>
            <person name="Chen M."/>
            <person name="Li J."/>
            <person name="Chen F."/>
            <person name="Yang J."/>
            <person name="Li W."/>
            <person name="Zhang B."/>
            <person name="Zhang Z."/>
            <person name="Wu J."/>
            <person name="Zhang C."/>
            <person name="Long L."/>
            <person name="Xiao J."/>
        </authorList>
    </citation>
    <scope>NUCLEOTIDE SEQUENCE [LARGE SCALE GENOMIC DNA]</scope>
    <source>
        <strain evidence="1 2">SCSIO 10429</strain>
    </source>
</reference>
<dbReference type="InterPro" id="IPR001544">
    <property type="entry name" value="Aminotrans_IV"/>
</dbReference>
<gene>
    <name evidence="1" type="ORF">AN218_32340</name>
</gene>
<dbReference type="Gene3D" id="3.30.470.10">
    <property type="match status" value="1"/>
</dbReference>
<accession>A0A1E7KI87</accession>
<dbReference type="SUPFAM" id="SSF56752">
    <property type="entry name" value="D-aminoacid aminotransferase-like PLP-dependent enzymes"/>
    <property type="match status" value="1"/>
</dbReference>
<dbReference type="Pfam" id="PF01063">
    <property type="entry name" value="Aminotran_4"/>
    <property type="match status" value="1"/>
</dbReference>
<name>A0A1E7KI87_9ACTN</name>
<protein>
    <recommendedName>
        <fullName evidence="3">Branched-chain amino acid aminotransferase</fullName>
    </recommendedName>
</protein>
<comment type="caution">
    <text evidence="1">The sequence shown here is derived from an EMBL/GenBank/DDBJ whole genome shotgun (WGS) entry which is preliminary data.</text>
</comment>
<dbReference type="GO" id="GO:0003824">
    <property type="term" value="F:catalytic activity"/>
    <property type="evidence" value="ECO:0007669"/>
    <property type="project" value="InterPro"/>
</dbReference>
<dbReference type="Gene3D" id="3.20.10.10">
    <property type="entry name" value="D-amino Acid Aminotransferase, subunit A, domain 2"/>
    <property type="match status" value="1"/>
</dbReference>
<sequence>MGLALVGYGHFTFMQVRAHAVRGLDLHLERLDRGTRELFGTGLDHDRVRHYVRHALRGTSGDASVRVQVVPSDPGVLLRGGSDEPRVMVMVRAPAEPDEAPQRLRSVEYERPLPHLKHLDTMGLIHQARLARQAGYDGALFTDRTGHVSEADLANVVFWEGEFGDLEFAEADGKEGTGKEGAFVWPDAPALPGVMRGMLRRGMERLGVPVHDRPVHRSELPRLGSAFLTNSLNDGQPVASVDGLPFTVHERARALLRACHEANNWQALNGD</sequence>
<dbReference type="NCBIfam" id="NF006734">
    <property type="entry name" value="PRK09266.1"/>
    <property type="match status" value="1"/>
</dbReference>
<dbReference type="PATRIC" id="fig|518642.10.peg.214"/>
<proteinExistence type="predicted"/>
<dbReference type="Proteomes" id="UP000176005">
    <property type="component" value="Unassembled WGS sequence"/>
</dbReference>
<organism evidence="1 2">
    <name type="scientific">Streptomyces nanshensis</name>
    <dbReference type="NCBI Taxonomy" id="518642"/>
    <lineage>
        <taxon>Bacteria</taxon>
        <taxon>Bacillati</taxon>
        <taxon>Actinomycetota</taxon>
        <taxon>Actinomycetes</taxon>
        <taxon>Kitasatosporales</taxon>
        <taxon>Streptomycetaceae</taxon>
        <taxon>Streptomyces</taxon>
    </lineage>
</organism>
<evidence type="ECO:0008006" key="3">
    <source>
        <dbReference type="Google" id="ProtNLM"/>
    </source>
</evidence>
<evidence type="ECO:0000313" key="2">
    <source>
        <dbReference type="Proteomes" id="UP000176005"/>
    </source>
</evidence>
<keyword evidence="2" id="KW-1185">Reference proteome</keyword>
<dbReference type="InterPro" id="IPR043132">
    <property type="entry name" value="BCAT-like_C"/>
</dbReference>
<evidence type="ECO:0000313" key="1">
    <source>
        <dbReference type="EMBL" id="OEV03623.1"/>
    </source>
</evidence>
<dbReference type="InterPro" id="IPR036038">
    <property type="entry name" value="Aminotransferase-like"/>
</dbReference>
<dbReference type="EMBL" id="LJGW01000705">
    <property type="protein sequence ID" value="OEV03623.1"/>
    <property type="molecule type" value="Genomic_DNA"/>
</dbReference>
<dbReference type="InterPro" id="IPR043131">
    <property type="entry name" value="BCAT-like_N"/>
</dbReference>
<dbReference type="AlphaFoldDB" id="A0A1E7KI87"/>